<dbReference type="PANTHER" id="PTHR31240">
    <property type="entry name" value="MATERNAL EFFECT EMBRYO ARREST 18"/>
    <property type="match status" value="1"/>
</dbReference>
<name>K0RGP3_THAOC</name>
<dbReference type="GO" id="GO:0043743">
    <property type="term" value="F:LPPG:FO 2-phospho-L-lactate transferase activity"/>
    <property type="evidence" value="ECO:0007669"/>
    <property type="project" value="InterPro"/>
</dbReference>
<protein>
    <recommendedName>
        <fullName evidence="4">Deacetylase sirtuin-type domain-containing protein</fullName>
    </recommendedName>
</protein>
<accession>K0RGP3</accession>
<dbReference type="InterPro" id="IPR002882">
    <property type="entry name" value="CofD"/>
</dbReference>
<dbReference type="SUPFAM" id="SSF142338">
    <property type="entry name" value="CofD-like"/>
    <property type="match status" value="1"/>
</dbReference>
<evidence type="ECO:0000313" key="3">
    <source>
        <dbReference type="Proteomes" id="UP000266841"/>
    </source>
</evidence>
<gene>
    <name evidence="2" type="ORF">THAOC_27759</name>
</gene>
<feature type="chain" id="PRO_5003836286" description="Deacetylase sirtuin-type domain-containing protein" evidence="1">
    <location>
        <begin position="22"/>
        <end position="233"/>
    </location>
</feature>
<feature type="non-terminal residue" evidence="2">
    <location>
        <position position="1"/>
    </location>
</feature>
<dbReference type="EMBL" id="AGNL01038981">
    <property type="protein sequence ID" value="EJK52913.1"/>
    <property type="molecule type" value="Genomic_DNA"/>
</dbReference>
<reference evidence="2 3" key="1">
    <citation type="journal article" date="2012" name="Genome Biol.">
        <title>Genome and low-iron response of an oceanic diatom adapted to chronic iron limitation.</title>
        <authorList>
            <person name="Lommer M."/>
            <person name="Specht M."/>
            <person name="Roy A.S."/>
            <person name="Kraemer L."/>
            <person name="Andreson R."/>
            <person name="Gutowska M.A."/>
            <person name="Wolf J."/>
            <person name="Bergner S.V."/>
            <person name="Schilhabel M.B."/>
            <person name="Klostermeier U.C."/>
            <person name="Beiko R.G."/>
            <person name="Rosenstiel P."/>
            <person name="Hippler M."/>
            <person name="Laroche J."/>
        </authorList>
    </citation>
    <scope>NUCLEOTIDE SEQUENCE [LARGE SCALE GENOMIC DNA]</scope>
    <source>
        <strain evidence="2 3">CCMP1005</strain>
    </source>
</reference>
<keyword evidence="3" id="KW-1185">Reference proteome</keyword>
<organism evidence="2 3">
    <name type="scientific">Thalassiosira oceanica</name>
    <name type="common">Marine diatom</name>
    <dbReference type="NCBI Taxonomy" id="159749"/>
    <lineage>
        <taxon>Eukaryota</taxon>
        <taxon>Sar</taxon>
        <taxon>Stramenopiles</taxon>
        <taxon>Ochrophyta</taxon>
        <taxon>Bacillariophyta</taxon>
        <taxon>Coscinodiscophyceae</taxon>
        <taxon>Thalassiosirophycidae</taxon>
        <taxon>Thalassiosirales</taxon>
        <taxon>Thalassiosiraceae</taxon>
        <taxon>Thalassiosira</taxon>
    </lineage>
</organism>
<dbReference type="OrthoDB" id="10267139at2759"/>
<keyword evidence="1" id="KW-0732">Signal</keyword>
<feature type="signal peptide" evidence="1">
    <location>
        <begin position="1"/>
        <end position="21"/>
    </location>
</feature>
<dbReference type="InterPro" id="IPR038136">
    <property type="entry name" value="CofD-like_dom_sf"/>
</dbReference>
<dbReference type="Proteomes" id="UP000266841">
    <property type="component" value="Unassembled WGS sequence"/>
</dbReference>
<evidence type="ECO:0008006" key="4">
    <source>
        <dbReference type="Google" id="ProtNLM"/>
    </source>
</evidence>
<evidence type="ECO:0000256" key="1">
    <source>
        <dbReference type="SAM" id="SignalP"/>
    </source>
</evidence>
<evidence type="ECO:0000313" key="2">
    <source>
        <dbReference type="EMBL" id="EJK52913.1"/>
    </source>
</evidence>
<dbReference type="AlphaFoldDB" id="K0RGP3"/>
<proteinExistence type="predicted"/>
<dbReference type="Gene3D" id="3.40.50.10680">
    <property type="entry name" value="CofD-like domains"/>
    <property type="match status" value="1"/>
</dbReference>
<dbReference type="PANTHER" id="PTHR31240:SF0">
    <property type="entry name" value="MATERNAL EFFECT EMBRYO ARREST 18"/>
    <property type="match status" value="1"/>
</dbReference>
<comment type="caution">
    <text evidence="2">The sequence shown here is derived from an EMBL/GenBank/DDBJ whole genome shotgun (WGS) entry which is preliminary data.</text>
</comment>
<dbReference type="Pfam" id="PF01933">
    <property type="entry name" value="CofD"/>
    <property type="match status" value="1"/>
</dbReference>
<sequence>ALSNANCIVFGCGSLFTSVLPSLVLDGVGEAVARARSVPKVLLLNGWHDRETCWSETDTRSGELVVKRMDATDFVKAIVDALDQGNGRQIPLVTDYITHIFSLRERKSTLTSPRLLNTANPGYRKGVTRRRLNLGLLYKAWSRFPRIILRDNVVVVKDTTESMTQELYMLGNQATRPAVAGWCEHGVEHGTCDAMGHLSAPRHTGPKTLLARCYAGALRLPGPVMEIETTLAD</sequence>